<name>A0ABD2CYR6_VESMC</name>
<dbReference type="AlphaFoldDB" id="A0ABD2CYR6"/>
<gene>
    <name evidence="1" type="ORF">V1477_001498</name>
</gene>
<evidence type="ECO:0000313" key="2">
    <source>
        <dbReference type="Proteomes" id="UP001607303"/>
    </source>
</evidence>
<comment type="caution">
    <text evidence="1">The sequence shown here is derived from an EMBL/GenBank/DDBJ whole genome shotgun (WGS) entry which is preliminary data.</text>
</comment>
<organism evidence="1 2">
    <name type="scientific">Vespula maculifrons</name>
    <name type="common">Eastern yellow jacket</name>
    <name type="synonym">Wasp</name>
    <dbReference type="NCBI Taxonomy" id="7453"/>
    <lineage>
        <taxon>Eukaryota</taxon>
        <taxon>Metazoa</taxon>
        <taxon>Ecdysozoa</taxon>
        <taxon>Arthropoda</taxon>
        <taxon>Hexapoda</taxon>
        <taxon>Insecta</taxon>
        <taxon>Pterygota</taxon>
        <taxon>Neoptera</taxon>
        <taxon>Endopterygota</taxon>
        <taxon>Hymenoptera</taxon>
        <taxon>Apocrita</taxon>
        <taxon>Aculeata</taxon>
        <taxon>Vespoidea</taxon>
        <taxon>Vespidae</taxon>
        <taxon>Vespinae</taxon>
        <taxon>Vespula</taxon>
    </lineage>
</organism>
<proteinExistence type="predicted"/>
<dbReference type="Proteomes" id="UP001607303">
    <property type="component" value="Unassembled WGS sequence"/>
</dbReference>
<evidence type="ECO:0000313" key="1">
    <source>
        <dbReference type="EMBL" id="KAL2750255.1"/>
    </source>
</evidence>
<keyword evidence="2" id="KW-1185">Reference proteome</keyword>
<sequence length="50" mass="5924">MLLENTVNHRAGISSKAFPFETSSFSLPFPWYHVQYRVRQLIDIKRKGKE</sequence>
<accession>A0ABD2CYR6</accession>
<dbReference type="EMBL" id="JAYRBN010000020">
    <property type="protein sequence ID" value="KAL2750255.1"/>
    <property type="molecule type" value="Genomic_DNA"/>
</dbReference>
<reference evidence="1 2" key="1">
    <citation type="journal article" date="2024" name="Ann. Entomol. Soc. Am.">
        <title>Genomic analyses of the southern and eastern yellowjacket wasps (Hymenoptera: Vespidae) reveal evolutionary signatures of social life.</title>
        <authorList>
            <person name="Catto M.A."/>
            <person name="Caine P.B."/>
            <person name="Orr S.E."/>
            <person name="Hunt B.G."/>
            <person name="Goodisman M.A.D."/>
        </authorList>
    </citation>
    <scope>NUCLEOTIDE SEQUENCE [LARGE SCALE GENOMIC DNA]</scope>
    <source>
        <strain evidence="1">232</strain>
        <tissue evidence="1">Head and thorax</tissue>
    </source>
</reference>
<protein>
    <submittedName>
        <fullName evidence="1">Uncharacterized protein</fullName>
    </submittedName>
</protein>